<accession>A0A917TNJ1</accession>
<proteinExistence type="predicted"/>
<evidence type="ECO:0000313" key="2">
    <source>
        <dbReference type="Proteomes" id="UP000618460"/>
    </source>
</evidence>
<gene>
    <name evidence="1" type="ORF">GCM10011351_15090</name>
</gene>
<keyword evidence="2" id="KW-1185">Reference proteome</keyword>
<dbReference type="Proteomes" id="UP000618460">
    <property type="component" value="Unassembled WGS sequence"/>
</dbReference>
<sequence length="219" mass="24359">MKKVEEVVFIEHIENLNFNIIEGSITVYETNHENMVITADLGNCVKDLNIRTQGNQIFVEQKLSYLPIKVSSSKLYIGIPTTYENNLSIKQFTGKLQINQLCLKNVDIKTNVVRVVINDVTFQHLNVKNGNSNCTINLKGKSGNMDIRSLVGKLNLTVLDIGGNLDFKGGNRGGLIKIPEDAPVKIVGDNKCFIEAKTGVQNYEWILKSNVGKIKVVNP</sequence>
<evidence type="ECO:0008006" key="3">
    <source>
        <dbReference type="Google" id="ProtNLM"/>
    </source>
</evidence>
<name>A0A917TNJ1_9BACI</name>
<dbReference type="OrthoDB" id="2964960at2"/>
<reference evidence="1" key="1">
    <citation type="journal article" date="2014" name="Int. J. Syst. Evol. Microbiol.">
        <title>Complete genome sequence of Corynebacterium casei LMG S-19264T (=DSM 44701T), isolated from a smear-ripened cheese.</title>
        <authorList>
            <consortium name="US DOE Joint Genome Institute (JGI-PGF)"/>
            <person name="Walter F."/>
            <person name="Albersmeier A."/>
            <person name="Kalinowski J."/>
            <person name="Ruckert C."/>
        </authorList>
    </citation>
    <scope>NUCLEOTIDE SEQUENCE</scope>
    <source>
        <strain evidence="1">CGMCC 1.6333</strain>
    </source>
</reference>
<comment type="caution">
    <text evidence="1">The sequence shown here is derived from an EMBL/GenBank/DDBJ whole genome shotgun (WGS) entry which is preliminary data.</text>
</comment>
<reference evidence="1" key="2">
    <citation type="submission" date="2020-09" db="EMBL/GenBank/DDBJ databases">
        <authorList>
            <person name="Sun Q."/>
            <person name="Zhou Y."/>
        </authorList>
    </citation>
    <scope>NUCLEOTIDE SEQUENCE</scope>
    <source>
        <strain evidence="1">CGMCC 1.6333</strain>
    </source>
</reference>
<dbReference type="AlphaFoldDB" id="A0A917TNJ1"/>
<dbReference type="EMBL" id="BMLG01000006">
    <property type="protein sequence ID" value="GGM29944.1"/>
    <property type="molecule type" value="Genomic_DNA"/>
</dbReference>
<dbReference type="RefSeq" id="WP_117154220.1">
    <property type="nucleotide sequence ID" value="NZ_BMLG01000006.1"/>
</dbReference>
<protein>
    <recommendedName>
        <fullName evidence="3">Adhesin domain-containing protein</fullName>
    </recommendedName>
</protein>
<evidence type="ECO:0000313" key="1">
    <source>
        <dbReference type="EMBL" id="GGM29944.1"/>
    </source>
</evidence>
<organism evidence="1 2">
    <name type="scientific">Paraliobacillus quinghaiensis</name>
    <dbReference type="NCBI Taxonomy" id="470815"/>
    <lineage>
        <taxon>Bacteria</taxon>
        <taxon>Bacillati</taxon>
        <taxon>Bacillota</taxon>
        <taxon>Bacilli</taxon>
        <taxon>Bacillales</taxon>
        <taxon>Bacillaceae</taxon>
        <taxon>Paraliobacillus</taxon>
    </lineage>
</organism>